<name>A0A327Y1W9_9RHOB</name>
<comment type="caution">
    <text evidence="1">The sequence shown here is derived from an EMBL/GenBank/DDBJ whole genome shotgun (WGS) entry which is preliminary data.</text>
</comment>
<keyword evidence="2" id="KW-1185">Reference proteome</keyword>
<organism evidence="1 2">
    <name type="scientific">Salipiger aestuarii</name>
    <dbReference type="NCBI Taxonomy" id="568098"/>
    <lineage>
        <taxon>Bacteria</taxon>
        <taxon>Pseudomonadati</taxon>
        <taxon>Pseudomonadota</taxon>
        <taxon>Alphaproteobacteria</taxon>
        <taxon>Rhodobacterales</taxon>
        <taxon>Roseobacteraceae</taxon>
        <taxon>Salipiger</taxon>
    </lineage>
</organism>
<evidence type="ECO:0000313" key="1">
    <source>
        <dbReference type="EMBL" id="RAK15110.1"/>
    </source>
</evidence>
<dbReference type="EMBL" id="QLMG01000025">
    <property type="protein sequence ID" value="RAK15110.1"/>
    <property type="molecule type" value="Genomic_DNA"/>
</dbReference>
<protein>
    <submittedName>
        <fullName evidence="1">Uncharacterized protein</fullName>
    </submittedName>
</protein>
<dbReference type="Proteomes" id="UP000249165">
    <property type="component" value="Unassembled WGS sequence"/>
</dbReference>
<dbReference type="AlphaFoldDB" id="A0A327Y1W9"/>
<reference evidence="1 2" key="1">
    <citation type="submission" date="2018-06" db="EMBL/GenBank/DDBJ databases">
        <title>Genomic Encyclopedia of Archaeal and Bacterial Type Strains, Phase II (KMG-II): from individual species to whole genera.</title>
        <authorList>
            <person name="Goeker M."/>
        </authorList>
    </citation>
    <scope>NUCLEOTIDE SEQUENCE [LARGE SCALE GENOMIC DNA]</scope>
    <source>
        <strain evidence="1 2">DSM 22011</strain>
    </source>
</reference>
<gene>
    <name evidence="1" type="ORF">ATI53_102511</name>
</gene>
<sequence length="117" mass="12692">MVGFIEAHRDAHALALQQNANPAVAEPAPLGGDLRHLLADICAVRRAVSPDCLGIDTNQPARPALRDVVIPHHPERRISPLDQCRQFFPSRSFNTTLSSMVSAKQALELGILVLKGL</sequence>
<accession>A0A327Y1W9</accession>
<evidence type="ECO:0000313" key="2">
    <source>
        <dbReference type="Proteomes" id="UP000249165"/>
    </source>
</evidence>
<proteinExistence type="predicted"/>